<gene>
    <name evidence="1" type="ORF">LX64_01235</name>
</gene>
<dbReference type="OrthoDB" id="707849at2"/>
<evidence type="ECO:0000313" key="1">
    <source>
        <dbReference type="EMBL" id="RAJ08582.1"/>
    </source>
</evidence>
<evidence type="ECO:0000313" key="2">
    <source>
        <dbReference type="Proteomes" id="UP000249547"/>
    </source>
</evidence>
<protein>
    <submittedName>
        <fullName evidence="1">Uncharacterized protein DUF4302</fullName>
    </submittedName>
</protein>
<dbReference type="PROSITE" id="PS51257">
    <property type="entry name" value="PROKAR_LIPOPROTEIN"/>
    <property type="match status" value="1"/>
</dbReference>
<keyword evidence="2" id="KW-1185">Reference proteome</keyword>
<comment type="caution">
    <text evidence="1">The sequence shown here is derived from an EMBL/GenBank/DDBJ whole genome shotgun (WGS) entry which is preliminary data.</text>
</comment>
<dbReference type="AlphaFoldDB" id="A0A327QY94"/>
<name>A0A327QY94_9BACT</name>
<dbReference type="RefSeq" id="WP_111596718.1">
    <property type="nucleotide sequence ID" value="NZ_QLLL01000002.1"/>
</dbReference>
<accession>A0A327QY94</accession>
<dbReference type="InterPro" id="IPR025396">
    <property type="entry name" value="DUF4302"/>
</dbReference>
<organism evidence="1 2">
    <name type="scientific">Chitinophaga skermanii</name>
    <dbReference type="NCBI Taxonomy" id="331697"/>
    <lineage>
        <taxon>Bacteria</taxon>
        <taxon>Pseudomonadati</taxon>
        <taxon>Bacteroidota</taxon>
        <taxon>Chitinophagia</taxon>
        <taxon>Chitinophagales</taxon>
        <taxon>Chitinophagaceae</taxon>
        <taxon>Chitinophaga</taxon>
    </lineage>
</organism>
<reference evidence="1 2" key="1">
    <citation type="submission" date="2018-06" db="EMBL/GenBank/DDBJ databases">
        <title>Genomic Encyclopedia of Archaeal and Bacterial Type Strains, Phase II (KMG-II): from individual species to whole genera.</title>
        <authorList>
            <person name="Goeker M."/>
        </authorList>
    </citation>
    <scope>NUCLEOTIDE SEQUENCE [LARGE SCALE GENOMIC DNA]</scope>
    <source>
        <strain evidence="1 2">DSM 23857</strain>
    </source>
</reference>
<dbReference type="Proteomes" id="UP000249547">
    <property type="component" value="Unassembled WGS sequence"/>
</dbReference>
<proteinExistence type="predicted"/>
<dbReference type="Pfam" id="PF14135">
    <property type="entry name" value="DUF4302"/>
    <property type="match status" value="1"/>
</dbReference>
<dbReference type="EMBL" id="QLLL01000002">
    <property type="protein sequence ID" value="RAJ08582.1"/>
    <property type="molecule type" value="Genomic_DNA"/>
</dbReference>
<sequence length="442" mass="48847">MKKFLYFTLATALALGACSKSEDFIIPVEKSYADTAVNLSTFSSLLNSAKDGWAVTVIPKDHGIYSAYIRFDSAAKSFTSITEYETKTASSKYELTVTGQLNSTLTLATGNSFELLPVETTRSIDESFNFVSNVKDTVRLRGARYGDELILTKATTAERTAYEAGALNSMQQLIRAYYNATLYPTITTPGGEKQQLDLSPTARFISLFRVANNLLEREGTDMTATLRGIKFRRPLFIGKETVSELLFDQTEGNYFTNIGTQKVFLVDNALPNIPLHLALGKLYPATWGTPDRTFFPEYGVLPGNSVSFKTAYDNAKAALLGMGFSLYGINYTFVTASNIMNVDVFFVRGSTIYQGQFGYNYVKNANGQFTFTARPFTTATISQNASFIRSAMLPYLNVLVAQPYTVGYYDAYQTLGTMLAQFKGVNDPTMEFTGFFASVLTL</sequence>